<dbReference type="GeneID" id="12985547"/>
<dbReference type="RefSeq" id="XP_003715085.1">
    <property type="nucleotide sequence ID" value="XM_003715037.1"/>
</dbReference>
<dbReference type="EMBL" id="CM001232">
    <property type="protein sequence ID" value="EHA55278.1"/>
    <property type="molecule type" value="Genomic_DNA"/>
</dbReference>
<evidence type="ECO:0000256" key="1">
    <source>
        <dbReference type="SAM" id="SignalP"/>
    </source>
</evidence>
<dbReference type="STRING" id="242507.G4MYP9"/>
<keyword evidence="1" id="KW-0732">Signal</keyword>
<feature type="chain" id="PRO_5003465701" evidence="1">
    <location>
        <begin position="23"/>
        <end position="205"/>
    </location>
</feature>
<feature type="signal peptide" evidence="1">
    <location>
        <begin position="1"/>
        <end position="22"/>
    </location>
</feature>
<sequence length="205" mass="21968">MAIMGLQLLLTAALSLCLGAIAQSCTSYGVDYSNGGSYYIDSSSNDYFSFVSEFQGNPGCYRESISPVLIDPDNNQYACSAIEIGDSGAKVTSLCYIPFSAMRTGQWKLVLAGRQISTQRTINLKVGPLATTTVTTETLVLPPKTTTRDCNIGQTQTVTVYPPTRTVTTQSIVTRTSTAGPVTKALTTTLVTTAKCHWPTSAFFE</sequence>
<dbReference type="Proteomes" id="UP000009058">
    <property type="component" value="Chromosome 2"/>
</dbReference>
<dbReference type="AlphaFoldDB" id="G4MYP9"/>
<dbReference type="InParanoid" id="G4MYP9"/>
<dbReference type="KEGG" id="mgr:MGG_15058"/>
<protein>
    <submittedName>
        <fullName evidence="2">Uncharacterized protein</fullName>
    </submittedName>
</protein>
<dbReference type="VEuPathDB" id="FungiDB:MGG_15058"/>
<dbReference type="HOGENOM" id="CLU_1337736_0_0_1"/>
<name>G4MYP9_PYRO7</name>
<dbReference type="eggNOG" id="ENOG502SJFI">
    <property type="taxonomic scope" value="Eukaryota"/>
</dbReference>
<proteinExistence type="predicted"/>
<evidence type="ECO:0000313" key="3">
    <source>
        <dbReference type="Proteomes" id="UP000009058"/>
    </source>
</evidence>
<reference evidence="2 3" key="1">
    <citation type="journal article" date="2005" name="Nature">
        <title>The genome sequence of the rice blast fungus Magnaporthe grisea.</title>
        <authorList>
            <person name="Dean R.A."/>
            <person name="Talbot N.J."/>
            <person name="Ebbole D.J."/>
            <person name="Farman M.L."/>
            <person name="Mitchell T.K."/>
            <person name="Orbach M.J."/>
            <person name="Thon M."/>
            <person name="Kulkarni R."/>
            <person name="Xu J.R."/>
            <person name="Pan H."/>
            <person name="Read N.D."/>
            <person name="Lee Y.H."/>
            <person name="Carbone I."/>
            <person name="Brown D."/>
            <person name="Oh Y.Y."/>
            <person name="Donofrio N."/>
            <person name="Jeong J.S."/>
            <person name="Soanes D.M."/>
            <person name="Djonovic S."/>
            <person name="Kolomiets E."/>
            <person name="Rehmeyer C."/>
            <person name="Li W."/>
            <person name="Harding M."/>
            <person name="Kim S."/>
            <person name="Lebrun M.H."/>
            <person name="Bohnert H."/>
            <person name="Coughlan S."/>
            <person name="Butler J."/>
            <person name="Calvo S."/>
            <person name="Ma L.J."/>
            <person name="Nicol R."/>
            <person name="Purcell S."/>
            <person name="Nusbaum C."/>
            <person name="Galagan J.E."/>
            <person name="Birren B.W."/>
        </authorList>
    </citation>
    <scope>NUCLEOTIDE SEQUENCE [LARGE SCALE GENOMIC DNA]</scope>
    <source>
        <strain evidence="3">70-15 / ATCC MYA-4617 / FGSC 8958</strain>
    </source>
</reference>
<dbReference type="OrthoDB" id="3937708at2759"/>
<gene>
    <name evidence="2" type="ORF">MGG_15058</name>
</gene>
<reference key="2">
    <citation type="submission" date="2011-05" db="EMBL/GenBank/DDBJ databases">
        <title>The Genome Sequence of Magnaporthe oryzae 70-15.</title>
        <authorList>
            <consortium name="The Broad Institute Genome Sequencing Platform"/>
            <person name="Ma L.-J."/>
            <person name="Dead R."/>
            <person name="Young S.K."/>
            <person name="Zeng Q."/>
            <person name="Gargeya S."/>
            <person name="Fitzgerald M."/>
            <person name="Haas B."/>
            <person name="Abouelleil A."/>
            <person name="Alvarado L."/>
            <person name="Arachchi H.M."/>
            <person name="Berlin A."/>
            <person name="Brown A."/>
            <person name="Chapman S.B."/>
            <person name="Chen Z."/>
            <person name="Dunbar C."/>
            <person name="Freedman E."/>
            <person name="Gearin G."/>
            <person name="Gellesch M."/>
            <person name="Goldberg J."/>
            <person name="Griggs A."/>
            <person name="Gujja S."/>
            <person name="Heiman D."/>
            <person name="Howarth C."/>
            <person name="Larson L."/>
            <person name="Lui A."/>
            <person name="MacDonald P.J.P."/>
            <person name="Mehta T."/>
            <person name="Montmayeur A."/>
            <person name="Murphy C."/>
            <person name="Neiman D."/>
            <person name="Pearson M."/>
            <person name="Priest M."/>
            <person name="Roberts A."/>
            <person name="Saif S."/>
            <person name="Shea T."/>
            <person name="Shenoy N."/>
            <person name="Sisk P."/>
            <person name="Stolte C."/>
            <person name="Sykes S."/>
            <person name="Yandava C."/>
            <person name="Wortman J."/>
            <person name="Nusbaum C."/>
            <person name="Birren B."/>
        </authorList>
    </citation>
    <scope>NUCLEOTIDE SEQUENCE</scope>
    <source>
        <strain>70-15</strain>
    </source>
</reference>
<keyword evidence="3" id="KW-1185">Reference proteome</keyword>
<accession>G4MYP9</accession>
<organism evidence="2 3">
    <name type="scientific">Pyricularia oryzae (strain 70-15 / ATCC MYA-4617 / FGSC 8958)</name>
    <name type="common">Rice blast fungus</name>
    <name type="synonym">Magnaporthe oryzae</name>
    <dbReference type="NCBI Taxonomy" id="242507"/>
    <lineage>
        <taxon>Eukaryota</taxon>
        <taxon>Fungi</taxon>
        <taxon>Dikarya</taxon>
        <taxon>Ascomycota</taxon>
        <taxon>Pezizomycotina</taxon>
        <taxon>Sordariomycetes</taxon>
        <taxon>Sordariomycetidae</taxon>
        <taxon>Magnaporthales</taxon>
        <taxon>Pyriculariaceae</taxon>
        <taxon>Pyricularia</taxon>
    </lineage>
</organism>
<evidence type="ECO:0000313" key="2">
    <source>
        <dbReference type="EMBL" id="EHA55278.1"/>
    </source>
</evidence>